<keyword evidence="9" id="KW-0862">Zinc</keyword>
<feature type="compositionally biased region" description="Basic and acidic residues" evidence="14">
    <location>
        <begin position="1074"/>
        <end position="1124"/>
    </location>
</feature>
<keyword evidence="10" id="KW-0067">ATP-binding</keyword>
<evidence type="ECO:0000256" key="9">
    <source>
        <dbReference type="ARBA" id="ARBA00022833"/>
    </source>
</evidence>
<dbReference type="GO" id="GO:0004222">
    <property type="term" value="F:metalloendopeptidase activity"/>
    <property type="evidence" value="ECO:0007669"/>
    <property type="project" value="InterPro"/>
</dbReference>
<dbReference type="InterPro" id="IPR011765">
    <property type="entry name" value="Pept_M16_N"/>
</dbReference>
<dbReference type="InterPro" id="IPR035892">
    <property type="entry name" value="C2_domain_sf"/>
</dbReference>
<dbReference type="InterPro" id="IPR050361">
    <property type="entry name" value="MPP/UQCRC_Complex"/>
</dbReference>
<evidence type="ECO:0000256" key="10">
    <source>
        <dbReference type="ARBA" id="ARBA00022840"/>
    </source>
</evidence>
<keyword evidence="11" id="KW-0482">Metalloprotease</keyword>
<dbReference type="SUPFAM" id="SSF48371">
    <property type="entry name" value="ARM repeat"/>
    <property type="match status" value="1"/>
</dbReference>
<feature type="region of interest" description="Disordered" evidence="14">
    <location>
        <begin position="1028"/>
        <end position="1139"/>
    </location>
</feature>
<dbReference type="Pfam" id="PF00675">
    <property type="entry name" value="Peptidase_M16"/>
    <property type="match status" value="1"/>
</dbReference>
<evidence type="ECO:0000259" key="17">
    <source>
        <dbReference type="PROSITE" id="PS51545"/>
    </source>
</evidence>
<comment type="cofactor">
    <cofactor evidence="1">
        <name>Zn(2+)</name>
        <dbReference type="ChEBI" id="CHEBI:29105"/>
    </cofactor>
</comment>
<dbReference type="SMART" id="SM00146">
    <property type="entry name" value="PI3Kc"/>
    <property type="match status" value="1"/>
</dbReference>
<dbReference type="InterPro" id="IPR042236">
    <property type="entry name" value="PI3K_accessory_sf"/>
</dbReference>
<feature type="domain" description="PI3K-RBD" evidence="18">
    <location>
        <begin position="1555"/>
        <end position="1648"/>
    </location>
</feature>
<evidence type="ECO:0000256" key="12">
    <source>
        <dbReference type="ARBA" id="ARBA00023128"/>
    </source>
</evidence>
<dbReference type="Gene3D" id="2.60.40.150">
    <property type="entry name" value="C2 domain"/>
    <property type="match status" value="1"/>
</dbReference>
<dbReference type="PROSITE" id="PS51544">
    <property type="entry name" value="PI3K_ABD"/>
    <property type="match status" value="1"/>
</dbReference>
<evidence type="ECO:0000259" key="19">
    <source>
        <dbReference type="PROSITE" id="PS51547"/>
    </source>
</evidence>
<feature type="compositionally biased region" description="Polar residues" evidence="14">
    <location>
        <begin position="842"/>
        <end position="859"/>
    </location>
</feature>
<feature type="compositionally biased region" description="Polar residues" evidence="14">
    <location>
        <begin position="1033"/>
        <end position="1043"/>
    </location>
</feature>
<dbReference type="InterPro" id="IPR007863">
    <property type="entry name" value="Peptidase_M16_C"/>
</dbReference>
<dbReference type="GO" id="GO:0046872">
    <property type="term" value="F:metal ion binding"/>
    <property type="evidence" value="ECO:0007669"/>
    <property type="project" value="UniProtKB-KW"/>
</dbReference>
<dbReference type="GO" id="GO:0005524">
    <property type="term" value="F:ATP binding"/>
    <property type="evidence" value="ECO:0007669"/>
    <property type="project" value="UniProtKB-KW"/>
</dbReference>
<evidence type="ECO:0000313" key="20">
    <source>
        <dbReference type="Proteomes" id="UP000887572"/>
    </source>
</evidence>
<keyword evidence="20" id="KW-1185">Reference proteome</keyword>
<dbReference type="SMART" id="SM00145">
    <property type="entry name" value="PI3Ka"/>
    <property type="match status" value="1"/>
</dbReference>
<protein>
    <submittedName>
        <fullName evidence="21">Mitochondrial-processing peptidase subunit beta</fullName>
    </submittedName>
</protein>
<dbReference type="PROSITE" id="PS00916">
    <property type="entry name" value="PI3_4_KINASE_2"/>
    <property type="match status" value="1"/>
</dbReference>
<evidence type="ECO:0000259" key="15">
    <source>
        <dbReference type="PROSITE" id="PS50290"/>
    </source>
</evidence>
<dbReference type="InterPro" id="IPR000403">
    <property type="entry name" value="PI3/4_kinase_cat_dom"/>
</dbReference>
<dbReference type="PROSITE" id="PS50290">
    <property type="entry name" value="PI3_4_KINASE_3"/>
    <property type="match status" value="1"/>
</dbReference>
<comment type="similarity">
    <text evidence="13">Belongs to the PI3/PI4-kinase family.</text>
</comment>
<dbReference type="Gene3D" id="1.20.930.10">
    <property type="entry name" value="Conserved domain common to transcription factors TFIIS, elongin A, CRSP70"/>
    <property type="match status" value="1"/>
</dbReference>
<dbReference type="Gene3D" id="3.30.1010.10">
    <property type="entry name" value="Phosphatidylinositol 3-kinase Catalytic Subunit, Chain A, domain 4"/>
    <property type="match status" value="1"/>
</dbReference>
<dbReference type="Pfam" id="PF08711">
    <property type="entry name" value="Med26"/>
    <property type="match status" value="1"/>
</dbReference>
<dbReference type="PROSITE" id="PS51546">
    <property type="entry name" value="PI3K_RBD"/>
    <property type="match status" value="1"/>
</dbReference>
<feature type="compositionally biased region" description="Basic residues" evidence="14">
    <location>
        <begin position="1046"/>
        <end position="1055"/>
    </location>
</feature>
<dbReference type="Pfam" id="PF00613">
    <property type="entry name" value="PI3Ka"/>
    <property type="match status" value="1"/>
</dbReference>
<evidence type="ECO:0000259" key="16">
    <source>
        <dbReference type="PROSITE" id="PS51544"/>
    </source>
</evidence>
<feature type="compositionally biased region" description="Low complexity" evidence="14">
    <location>
        <begin position="806"/>
        <end position="817"/>
    </location>
</feature>
<feature type="domain" description="C2 PI3K-type" evidence="19">
    <location>
        <begin position="1711"/>
        <end position="1889"/>
    </location>
</feature>
<evidence type="ECO:0000256" key="7">
    <source>
        <dbReference type="ARBA" id="ARBA00022777"/>
    </source>
</evidence>
<dbReference type="GO" id="GO:0016301">
    <property type="term" value="F:kinase activity"/>
    <property type="evidence" value="ECO:0007669"/>
    <property type="project" value="UniProtKB-KW"/>
</dbReference>
<dbReference type="PROSITE" id="PS00143">
    <property type="entry name" value="INSULINASE"/>
    <property type="match status" value="1"/>
</dbReference>
<dbReference type="InterPro" id="IPR036940">
    <property type="entry name" value="PI3/4_kinase_cat_sf"/>
</dbReference>
<dbReference type="FunFam" id="3.30.830.10:FF:000002">
    <property type="entry name" value="Mitochondrial-processing peptidase subunit beta"/>
    <property type="match status" value="1"/>
</dbReference>
<feature type="domain" description="PI3K-ABD" evidence="16">
    <location>
        <begin position="1331"/>
        <end position="1421"/>
    </location>
</feature>
<dbReference type="SUPFAM" id="SSF47676">
    <property type="entry name" value="Conserved domain common to transcription factors TFIIS, elongin A, CRSP70"/>
    <property type="match status" value="1"/>
</dbReference>
<feature type="region of interest" description="Disordered" evidence="14">
    <location>
        <begin position="1796"/>
        <end position="1817"/>
    </location>
</feature>
<reference evidence="21" key="1">
    <citation type="submission" date="2022-11" db="UniProtKB">
        <authorList>
            <consortium name="WormBaseParasite"/>
        </authorList>
    </citation>
    <scope>IDENTIFICATION</scope>
</reference>
<dbReference type="Pfam" id="PF02192">
    <property type="entry name" value="PI3K_p85B"/>
    <property type="match status" value="1"/>
</dbReference>
<sequence>MALRSSFLAGSIVKKGFLSLRTYASPAVLPSAPIAKRVILPDYQLTALPSGFRVASERLDMPTATVGVWIDAGSRYEDESNNGVAHFLEHMAFKGTRRRKQSQLEVEVENMGAHLNAYTSREQTVYYAKCFTRDLEGAVEMLSDILLNSVYGENEIWRERQVIIREAEEVAQNMQEVVFDHLHAGAYAGCSLARTILGTDENIRSMKREQLVEYIGKYYKGPRMLLAAAGGVDHSDLVELAKKYFGKIEHGGDHVLDYEPGIFRQSHQLIEDKQMEMVFGSLAVEGTSWTSEDNIPVQVVNTLIGQYDRTQSVGIRNSSRLTRTLGLNSGVGSFMSYTTSYKDTGLTGLYFCAEPDALAHLAESVCMEWRQLCEEVDEDELERAKRSLLTNSLLMLDGSTPICEDIGRQLLCYDRRMSTEELEEKINSITPDTIKDIGRRYFVNKPFSYVIIGRTSNWPKPEQIQKWLSCPCTLSSSTTSTAPVVEEKRKAPPLLPLPNRWIYKQWKVESIAQTTTLSSSDVGGGNRSSNSEQFPTDPSQRRKKAAKVVVNKRRVVEEFLFVGGGGDVKEVAAGTVTLPEGAGGVEIVDDRSDSNRMVAACVAASSATVTTAAAAYLNHNQTGLTGGLGGGGGCKKDMATSFNPSTASKGVSMATAEVEQLRQQLQTVVENGDLSASNACAGQLENAVLSKETLEATRIGRFVNDIRKQTAQQWPDFSKRCRALIKQWQKVAEYRPSSSCEGSSNGGTPQLVSPALKRGLTPRSGAVTTPGKRATPQQQQQQQQQQQRVTSTGLCPPDARQNTGRSSSTLSSSASVSPVENGVAGSSGSYAPLPQTGKKMSPKQNVAAVQQPSMHKSASVGATMNRLDGSSTMRHAVTMLNGIAEVGAVAGGARLASGPSYANMAMEFGAEKPQPMSLTAPSMLLTNNPPLTLKLKRSASGVQRLTSSMSPPPDNAMASASTSAATVAQQSLQLQQQQSVHAARKNVQSTAQLVAQLSKALPQNIGIDLNNKQQHQQMGPGQNVVTKKISSDPIRTSVSTASENTKRRHHKRKGGRASEERTEATFVKQMKMNDTGEVKEDEKLQEAKRGQGVEKAGLYEKKEERKTEAMREQLRQADEIDKEGRKGRKKKKDKQHLNDTTGTKFNWFAEFPLSTAASTSTSVEQHAGGGAGPAEGILANMYASPTRSFVVPAYERQLLLLPYMDIGLPDWRVHNFPQADRRVNNSISRLLLYSSLSAFVICASPASVVMLHINDLGPSSSSISEISSNSLPPPSTTTSTLDQYNYNYADGTQHRQLHRIWETTPDGELLINRNTAHGEGEPKPTSSSESSIRPVFLDIYLPNGVLLPIQCPAQRTLALLKQDVFIQARKYPLASRLSDISNYVFSTIGLDGAHVELYDEQKPIASLQFLFLPLLILLEPDGNKTEKELNQSIGLVMGIPLNELERSMSEELHQYRLRLFETCREAERKRGTCSFGHYAFPEDPLLVIHPGSIQFGLVEVNQTGLDYAQFPEQPTEVEQRAMEKLRRKVQFSDAYVEVWYGTSLPATAKTGVDEPTAITDAAELAEQFKHCVHIRNALEMTSEDVVHIALREFRAQHGLNITEQPSDFILQIAGRRVFITRRDVFLPQFEYVRSCFENYRIPRFILRLKKRIFRDYPPPPESFEPAYVRRERHNSYLKKEAVKSGEGSPFPAGHHSSQQSQQQQTRLFWDLDDNLRLRINSASHITVQDGVDRLFIRVAVAVGRHILDVRDSATVAPSNPRWQESNIEFDVYLKDLPESAQLCFSLISVHCSASSSNANASHNIPKRKNGKNSKANPISSFSDHFQNALCTCDRLDHLQSVRAVDPSLQFLNFDYCYGHGDSFAVSSRTSRLEIELFEYFDHPMVIVYPPESVVQRYIAWIRQQRKQSKECDGEEEEETEEYGGASAEGKRRQQLFKAGDPNLDRLHRLRRCLDSAHLSEDDQRFLWRFRYKIRRLFPQMLPVLADCALLWRDRESTSEFYALLAEWPPLQVDTACELLDGRYVDAKLRAMAVHHLDNALNDDQLQLYLLILVQAIRYEPHAFSPLVRMLLVRALMDYRVGHTLFWLLRAELAHLLAIDQSRTATTGLYGKNSLSSLFSRYALLLEAYCRGNSVHLQSMIKQVEMISTLTALSSTIRACGSKEMANKKLQQELFARKETMQHIVSPVNATDHLGELIVEECRVLGSAKQPLFLTWQNPEALAQLTMPNHQLIFKCGDDMRQDMLTLHVMRIMDAKWKCQLQQDYCMTLYEVLPMGKNIGLIHVVPDCQTLFQIQCDTKRKYTGTSLNMEVDLLNKHIYKKCCANDSKKYLECVDRFTFSLAGYCVATYVLGIKDRHQDNIMLARDGRIFHIDFGHFLGHTKRKLGINRERTEFILTDHFLYVISRGKSNFRQTYEYSSFRDECARGFLVLHNQARFFIAIFRMMCCMGLPELNSLEHVDFLRQSLMYDQEERSTARAAFQQIFDDVVKGDWSVQLNWFFHSVRHM</sequence>
<dbReference type="InterPro" id="IPR018936">
    <property type="entry name" value="PI3/4_kinase_CS"/>
</dbReference>
<dbReference type="Gene3D" id="3.30.830.10">
    <property type="entry name" value="Metalloenzyme, LuxS/M16 peptidase-like"/>
    <property type="match status" value="2"/>
</dbReference>
<dbReference type="Pfam" id="PF00454">
    <property type="entry name" value="PI3_PI4_kinase"/>
    <property type="match status" value="1"/>
</dbReference>
<evidence type="ECO:0000313" key="21">
    <source>
        <dbReference type="WBParaSite" id="Gr19_v10_g8207.t1"/>
    </source>
</evidence>
<comment type="subcellular location">
    <subcellularLocation>
        <location evidence="2">Mitochondrion</location>
    </subcellularLocation>
</comment>
<feature type="domain" description="PI3K/PI4K catalytic" evidence="15">
    <location>
        <begin position="2197"/>
        <end position="2490"/>
    </location>
</feature>
<dbReference type="SUPFAM" id="SSF56112">
    <property type="entry name" value="Protein kinase-like (PK-like)"/>
    <property type="match status" value="1"/>
</dbReference>
<keyword evidence="3" id="KW-0645">Protease</keyword>
<dbReference type="Gene3D" id="1.25.40.70">
    <property type="entry name" value="Phosphatidylinositol 3-kinase, accessory domain (PIK)"/>
    <property type="match status" value="1"/>
</dbReference>
<feature type="region of interest" description="Disordered" evidence="14">
    <location>
        <begin position="735"/>
        <end position="859"/>
    </location>
</feature>
<evidence type="ECO:0000256" key="13">
    <source>
        <dbReference type="PROSITE-ProRule" id="PRU00880"/>
    </source>
</evidence>
<dbReference type="InterPro" id="IPR029071">
    <property type="entry name" value="Ubiquitin-like_domsf"/>
</dbReference>
<feature type="compositionally biased region" description="Polar residues" evidence="14">
    <location>
        <begin position="517"/>
        <end position="538"/>
    </location>
</feature>
<feature type="region of interest" description="Disordered" evidence="14">
    <location>
        <begin position="1678"/>
        <end position="1699"/>
    </location>
</feature>
<dbReference type="Gene3D" id="1.10.1070.11">
    <property type="entry name" value="Phosphatidylinositol 3-/4-kinase, catalytic domain"/>
    <property type="match status" value="1"/>
</dbReference>
<dbReference type="SMART" id="SM00143">
    <property type="entry name" value="PI3K_p85B"/>
    <property type="match status" value="1"/>
</dbReference>
<evidence type="ECO:0000256" key="5">
    <source>
        <dbReference type="ARBA" id="ARBA00022723"/>
    </source>
</evidence>
<evidence type="ECO:0000256" key="8">
    <source>
        <dbReference type="ARBA" id="ARBA00022801"/>
    </source>
</evidence>
<keyword evidence="5" id="KW-0479">Metal-binding</keyword>
<feature type="compositionally biased region" description="Acidic residues" evidence="14">
    <location>
        <begin position="1912"/>
        <end position="1921"/>
    </location>
</feature>
<keyword evidence="6" id="KW-0547">Nucleotide-binding</keyword>
<feature type="region of interest" description="Disordered" evidence="14">
    <location>
        <begin position="1909"/>
        <end position="1929"/>
    </location>
</feature>
<accession>A0A914IAL5</accession>
<keyword evidence="12" id="KW-0496">Mitochondrion</keyword>
<feature type="domain" description="PIK helical" evidence="17">
    <location>
        <begin position="1932"/>
        <end position="2112"/>
    </location>
</feature>
<dbReference type="InterPro" id="IPR000341">
    <property type="entry name" value="PI3K_Ras-bd_dom"/>
</dbReference>
<evidence type="ECO:0000256" key="6">
    <source>
        <dbReference type="ARBA" id="ARBA00022741"/>
    </source>
</evidence>
<dbReference type="PROSITE" id="PS51545">
    <property type="entry name" value="PIK_HELICAL"/>
    <property type="match status" value="1"/>
</dbReference>
<evidence type="ECO:0000256" key="14">
    <source>
        <dbReference type="SAM" id="MobiDB-lite"/>
    </source>
</evidence>
<keyword evidence="7" id="KW-0418">Kinase</keyword>
<organism evidence="20 21">
    <name type="scientific">Globodera rostochiensis</name>
    <name type="common">Golden nematode worm</name>
    <name type="synonym">Heterodera rostochiensis</name>
    <dbReference type="NCBI Taxonomy" id="31243"/>
    <lineage>
        <taxon>Eukaryota</taxon>
        <taxon>Metazoa</taxon>
        <taxon>Ecdysozoa</taxon>
        <taxon>Nematoda</taxon>
        <taxon>Chromadorea</taxon>
        <taxon>Rhabditida</taxon>
        <taxon>Tylenchina</taxon>
        <taxon>Tylenchomorpha</taxon>
        <taxon>Tylenchoidea</taxon>
        <taxon>Heteroderidae</taxon>
        <taxon>Heteroderinae</taxon>
        <taxon>Globodera</taxon>
    </lineage>
</organism>
<evidence type="ECO:0000256" key="4">
    <source>
        <dbReference type="ARBA" id="ARBA00022679"/>
    </source>
</evidence>
<dbReference type="InterPro" id="IPR017923">
    <property type="entry name" value="TFIIS_N"/>
</dbReference>
<dbReference type="Gene3D" id="3.10.20.770">
    <property type="match status" value="1"/>
</dbReference>
<dbReference type="Pfam" id="PF05193">
    <property type="entry name" value="Peptidase_M16_C"/>
    <property type="match status" value="1"/>
</dbReference>
<dbReference type="SUPFAM" id="SSF49562">
    <property type="entry name" value="C2 domain (Calcium/lipid-binding domain, CaLB)"/>
    <property type="match status" value="1"/>
</dbReference>
<keyword evidence="4" id="KW-0808">Transferase</keyword>
<dbReference type="PROSITE" id="PS51547">
    <property type="entry name" value="C2_PI3K"/>
    <property type="match status" value="1"/>
</dbReference>
<feature type="compositionally biased region" description="Polar residues" evidence="14">
    <location>
        <begin position="736"/>
        <end position="751"/>
    </location>
</feature>
<keyword evidence="8" id="KW-0378">Hydrolase</keyword>
<evidence type="ECO:0000256" key="11">
    <source>
        <dbReference type="ARBA" id="ARBA00023049"/>
    </source>
</evidence>
<dbReference type="InterPro" id="IPR001431">
    <property type="entry name" value="Pept_M16_Zn_BS"/>
</dbReference>
<dbReference type="InterPro" id="IPR035441">
    <property type="entry name" value="TFIIS/LEDGF_dom_sf"/>
</dbReference>
<dbReference type="InterPro" id="IPR003113">
    <property type="entry name" value="PI3K_ABD"/>
</dbReference>
<dbReference type="InterPro" id="IPR011009">
    <property type="entry name" value="Kinase-like_dom_sf"/>
</dbReference>
<dbReference type="InterPro" id="IPR002420">
    <property type="entry name" value="PI3K-type_C2_dom"/>
</dbReference>
<dbReference type="SUPFAM" id="SSF54236">
    <property type="entry name" value="Ubiquitin-like"/>
    <property type="match status" value="1"/>
</dbReference>
<feature type="region of interest" description="Disordered" evidence="14">
    <location>
        <begin position="517"/>
        <end position="545"/>
    </location>
</feature>
<evidence type="ECO:0000256" key="2">
    <source>
        <dbReference type="ARBA" id="ARBA00004173"/>
    </source>
</evidence>
<feature type="compositionally biased region" description="Low complexity" evidence="14">
    <location>
        <begin position="777"/>
        <end position="787"/>
    </location>
</feature>
<evidence type="ECO:0000256" key="1">
    <source>
        <dbReference type="ARBA" id="ARBA00001947"/>
    </source>
</evidence>
<evidence type="ECO:0000256" key="3">
    <source>
        <dbReference type="ARBA" id="ARBA00022670"/>
    </source>
</evidence>
<dbReference type="PANTHER" id="PTHR11851:SF149">
    <property type="entry name" value="GH01077P"/>
    <property type="match status" value="1"/>
</dbReference>
<dbReference type="GO" id="GO:0005739">
    <property type="term" value="C:mitochondrion"/>
    <property type="evidence" value="ECO:0007669"/>
    <property type="project" value="UniProtKB-SubCell"/>
</dbReference>
<name>A0A914IAL5_GLORO</name>
<feature type="compositionally biased region" description="Basic residues" evidence="14">
    <location>
        <begin position="1125"/>
        <end position="1134"/>
    </location>
</feature>
<dbReference type="PANTHER" id="PTHR11851">
    <property type="entry name" value="METALLOPROTEASE"/>
    <property type="match status" value="1"/>
</dbReference>
<dbReference type="InterPro" id="IPR011249">
    <property type="entry name" value="Metalloenz_LuxS/M16"/>
</dbReference>
<dbReference type="Pfam" id="PF00794">
    <property type="entry name" value="PI3K_rbd"/>
    <property type="match status" value="1"/>
</dbReference>
<dbReference type="Proteomes" id="UP000887572">
    <property type="component" value="Unplaced"/>
</dbReference>
<dbReference type="SUPFAM" id="SSF63411">
    <property type="entry name" value="LuxS/MPP-like metallohydrolase"/>
    <property type="match status" value="2"/>
</dbReference>
<evidence type="ECO:0000259" key="18">
    <source>
        <dbReference type="PROSITE" id="PS51546"/>
    </source>
</evidence>
<dbReference type="InterPro" id="IPR016024">
    <property type="entry name" value="ARM-type_fold"/>
</dbReference>
<dbReference type="InterPro" id="IPR001263">
    <property type="entry name" value="PI3K_accessory_dom"/>
</dbReference>
<dbReference type="GO" id="GO:0006627">
    <property type="term" value="P:protein processing involved in protein targeting to mitochondrion"/>
    <property type="evidence" value="ECO:0007669"/>
    <property type="project" value="TreeGrafter"/>
</dbReference>
<dbReference type="SMART" id="SM00144">
    <property type="entry name" value="PI3K_rbd"/>
    <property type="match status" value="1"/>
</dbReference>
<proteinExistence type="inferred from homology"/>
<dbReference type="WBParaSite" id="Gr19_v10_g8207.t1">
    <property type="protein sequence ID" value="Gr19_v10_g8207.t1"/>
    <property type="gene ID" value="Gr19_v10_g8207"/>
</dbReference>